<dbReference type="RefSeq" id="WP_089226777.1">
    <property type="nucleotide sequence ID" value="NZ_FZOF01000018.1"/>
</dbReference>
<dbReference type="AlphaFoldDB" id="A0A239L5T4"/>
<gene>
    <name evidence="1" type="ORF">SAMN05216252_11877</name>
</gene>
<dbReference type="OrthoDB" id="4253736at2"/>
<evidence type="ECO:0000313" key="1">
    <source>
        <dbReference type="EMBL" id="SNT25258.1"/>
    </source>
</evidence>
<name>A0A239L5T4_9ACTN</name>
<keyword evidence="2" id="KW-1185">Reference proteome</keyword>
<dbReference type="EMBL" id="FZOF01000018">
    <property type="protein sequence ID" value="SNT25258.1"/>
    <property type="molecule type" value="Genomic_DNA"/>
</dbReference>
<evidence type="ECO:0000313" key="2">
    <source>
        <dbReference type="Proteomes" id="UP000198280"/>
    </source>
</evidence>
<dbReference type="Proteomes" id="UP000198280">
    <property type="component" value="Unassembled WGS sequence"/>
</dbReference>
<accession>A0A239L5T4</accession>
<protein>
    <submittedName>
        <fullName evidence="1">Uncharacterized protein</fullName>
    </submittedName>
</protein>
<sequence>MTGPITPRLTPIPVDGTTPCGRVAPDAARPCAEPARWHIQWLPGHGSFACAAHMAEARRLFAYVDRHQVGPDCNMPGALWSAGRCAVPRGQARAA</sequence>
<reference evidence="1 2" key="1">
    <citation type="submission" date="2017-06" db="EMBL/GenBank/DDBJ databases">
        <authorList>
            <person name="Kim H.J."/>
            <person name="Triplett B.A."/>
        </authorList>
    </citation>
    <scope>NUCLEOTIDE SEQUENCE [LARGE SCALE GENOMIC DNA]</scope>
    <source>
        <strain evidence="1 2">CGMCC 4.1858</strain>
    </source>
</reference>
<proteinExistence type="predicted"/>
<organism evidence="1 2">
    <name type="scientific">Actinacidiphila glaucinigra</name>
    <dbReference type="NCBI Taxonomy" id="235986"/>
    <lineage>
        <taxon>Bacteria</taxon>
        <taxon>Bacillati</taxon>
        <taxon>Actinomycetota</taxon>
        <taxon>Actinomycetes</taxon>
        <taxon>Kitasatosporales</taxon>
        <taxon>Streptomycetaceae</taxon>
        <taxon>Actinacidiphila</taxon>
    </lineage>
</organism>